<evidence type="ECO:0000313" key="1">
    <source>
        <dbReference type="EMBL" id="TVY84819.1"/>
    </source>
</evidence>
<dbReference type="AlphaFoldDB" id="A0A8T9CG39"/>
<dbReference type="EMBL" id="QGMK01000052">
    <property type="protein sequence ID" value="TVY84819.1"/>
    <property type="molecule type" value="Genomic_DNA"/>
</dbReference>
<name>A0A8T9CG39_9HELO</name>
<dbReference type="Gene3D" id="3.40.50.150">
    <property type="entry name" value="Vaccinia Virus protein VP39"/>
    <property type="match status" value="1"/>
</dbReference>
<dbReference type="InterPro" id="IPR029063">
    <property type="entry name" value="SAM-dependent_MTases_sf"/>
</dbReference>
<evidence type="ECO:0000313" key="2">
    <source>
        <dbReference type="Proteomes" id="UP000469558"/>
    </source>
</evidence>
<accession>A0A8T9CG39</accession>
<dbReference type="OrthoDB" id="417697at2759"/>
<sequence length="273" mass="30533">MGDEPKYLLIRGMYPSIRLNLQHYLWKYGLGYNLHPQIPLTGANCKIADLGTGTGIWLLDLAQQVPDSTQLYGFDISDSQYPHEEHLPRNVHLSVLDHLSPNPPIELQGIFDVVHLRLFLGNVPGGDPTGFLKHALKLLRPGGYIQWDEFDPLRGVAEGAGGEPSPEVEKILKFMQTVKDHSWVERLPVTFKEFGLDNIEVVFAHEQLWQRKMASEMSCSVIDEMEQSKHPVIAGKLKALGISVPMAFSEVMQGARITQPFCVAIGRKPFKAG</sequence>
<dbReference type="PANTHER" id="PTHR43591:SF96">
    <property type="entry name" value="PUTATIVE-RELATED"/>
    <property type="match status" value="1"/>
</dbReference>
<comment type="caution">
    <text evidence="1">The sequence shown here is derived from an EMBL/GenBank/DDBJ whole genome shotgun (WGS) entry which is preliminary data.</text>
</comment>
<dbReference type="Proteomes" id="UP000469558">
    <property type="component" value="Unassembled WGS sequence"/>
</dbReference>
<gene>
    <name evidence="1" type="primary">tcpN_0</name>
    <name evidence="1" type="ORF">LSUE1_G002100</name>
</gene>
<dbReference type="PANTHER" id="PTHR43591">
    <property type="entry name" value="METHYLTRANSFERASE"/>
    <property type="match status" value="1"/>
</dbReference>
<proteinExistence type="predicted"/>
<reference evidence="1 2" key="1">
    <citation type="submission" date="2018-05" db="EMBL/GenBank/DDBJ databases">
        <title>Genome sequencing and assembly of the regulated plant pathogen Lachnellula willkommii and related sister species for the development of diagnostic species identification markers.</title>
        <authorList>
            <person name="Giroux E."/>
            <person name="Bilodeau G."/>
        </authorList>
    </citation>
    <scope>NUCLEOTIDE SEQUENCE [LARGE SCALE GENOMIC DNA]</scope>
    <source>
        <strain evidence="1 2">CBS 268.59</strain>
    </source>
</reference>
<dbReference type="Pfam" id="PF13489">
    <property type="entry name" value="Methyltransf_23"/>
    <property type="match status" value="1"/>
</dbReference>
<keyword evidence="2" id="KW-1185">Reference proteome</keyword>
<organism evidence="1 2">
    <name type="scientific">Lachnellula suecica</name>
    <dbReference type="NCBI Taxonomy" id="602035"/>
    <lineage>
        <taxon>Eukaryota</taxon>
        <taxon>Fungi</taxon>
        <taxon>Dikarya</taxon>
        <taxon>Ascomycota</taxon>
        <taxon>Pezizomycotina</taxon>
        <taxon>Leotiomycetes</taxon>
        <taxon>Helotiales</taxon>
        <taxon>Lachnaceae</taxon>
        <taxon>Lachnellula</taxon>
    </lineage>
</organism>
<protein>
    <submittedName>
        <fullName evidence="1">N-methyltransferase tcpN</fullName>
    </submittedName>
</protein>
<dbReference type="CDD" id="cd02440">
    <property type="entry name" value="AdoMet_MTases"/>
    <property type="match status" value="1"/>
</dbReference>
<dbReference type="SUPFAM" id="SSF53335">
    <property type="entry name" value="S-adenosyl-L-methionine-dependent methyltransferases"/>
    <property type="match status" value="1"/>
</dbReference>